<dbReference type="PROSITE" id="PS00307">
    <property type="entry name" value="LECTIN_LEGUME_BETA"/>
    <property type="match status" value="1"/>
</dbReference>
<dbReference type="SUPFAM" id="SSF49899">
    <property type="entry name" value="Concanavalin A-like lectins/glucanases"/>
    <property type="match status" value="1"/>
</dbReference>
<evidence type="ECO:0000256" key="2">
    <source>
        <dbReference type="ARBA" id="ARBA00022734"/>
    </source>
</evidence>
<dbReference type="EMBL" id="CAMGYJ010000009">
    <property type="protein sequence ID" value="CAI0540782.1"/>
    <property type="molecule type" value="Genomic_DNA"/>
</dbReference>
<protein>
    <recommendedName>
        <fullName evidence="3">Legume lectin domain-containing protein</fullName>
    </recommendedName>
</protein>
<keyword evidence="2" id="KW-0430">Lectin</keyword>
<proteinExistence type="inferred from homology"/>
<comment type="similarity">
    <text evidence="1">Belongs to the leguminous lectin family.</text>
</comment>
<feature type="non-terminal residue" evidence="4">
    <location>
        <position position="1"/>
    </location>
</feature>
<dbReference type="InterPro" id="IPR013320">
    <property type="entry name" value="ConA-like_dom_sf"/>
</dbReference>
<keyword evidence="5" id="KW-1185">Reference proteome</keyword>
<reference evidence="4" key="1">
    <citation type="submission" date="2022-08" db="EMBL/GenBank/DDBJ databases">
        <authorList>
            <person name="Gutierrez-Valencia J."/>
        </authorList>
    </citation>
    <scope>NUCLEOTIDE SEQUENCE</scope>
</reference>
<accession>A0AAV0Q6A5</accession>
<comment type="caution">
    <text evidence="4">The sequence shown here is derived from an EMBL/GenBank/DDBJ whole genome shotgun (WGS) entry which is preliminary data.</text>
</comment>
<gene>
    <name evidence="4" type="ORF">LITE_LOCUS41841</name>
</gene>
<sequence>SQLTKNKLVAVEFDTRVDFHFSHPKENHIGFDIDSLISTKTADPLSQGIDLKSGEQITTWKR</sequence>
<dbReference type="AlphaFoldDB" id="A0AAV0Q6A5"/>
<dbReference type="InterPro" id="IPR019825">
    <property type="entry name" value="Lectin_legB_Mn/Ca_BS"/>
</dbReference>
<evidence type="ECO:0000313" key="5">
    <source>
        <dbReference type="Proteomes" id="UP001154282"/>
    </source>
</evidence>
<dbReference type="Gene3D" id="2.60.120.200">
    <property type="match status" value="1"/>
</dbReference>
<dbReference type="GO" id="GO:0030246">
    <property type="term" value="F:carbohydrate binding"/>
    <property type="evidence" value="ECO:0007669"/>
    <property type="project" value="UniProtKB-KW"/>
</dbReference>
<evidence type="ECO:0000313" key="4">
    <source>
        <dbReference type="EMBL" id="CAI0540782.1"/>
    </source>
</evidence>
<name>A0AAV0Q6A5_9ROSI</name>
<dbReference type="Pfam" id="PF00139">
    <property type="entry name" value="Lectin_legB"/>
    <property type="match status" value="1"/>
</dbReference>
<evidence type="ECO:0000259" key="3">
    <source>
        <dbReference type="Pfam" id="PF00139"/>
    </source>
</evidence>
<dbReference type="InterPro" id="IPR001220">
    <property type="entry name" value="Legume_lectin_dom"/>
</dbReference>
<organism evidence="4 5">
    <name type="scientific">Linum tenue</name>
    <dbReference type="NCBI Taxonomy" id="586396"/>
    <lineage>
        <taxon>Eukaryota</taxon>
        <taxon>Viridiplantae</taxon>
        <taxon>Streptophyta</taxon>
        <taxon>Embryophyta</taxon>
        <taxon>Tracheophyta</taxon>
        <taxon>Spermatophyta</taxon>
        <taxon>Magnoliopsida</taxon>
        <taxon>eudicotyledons</taxon>
        <taxon>Gunneridae</taxon>
        <taxon>Pentapetalae</taxon>
        <taxon>rosids</taxon>
        <taxon>fabids</taxon>
        <taxon>Malpighiales</taxon>
        <taxon>Linaceae</taxon>
        <taxon>Linum</taxon>
    </lineage>
</organism>
<dbReference type="Proteomes" id="UP001154282">
    <property type="component" value="Unassembled WGS sequence"/>
</dbReference>
<evidence type="ECO:0000256" key="1">
    <source>
        <dbReference type="ARBA" id="ARBA00007606"/>
    </source>
</evidence>
<feature type="domain" description="Legume lectin" evidence="3">
    <location>
        <begin position="4"/>
        <end position="60"/>
    </location>
</feature>